<dbReference type="PROSITE" id="PS51257">
    <property type="entry name" value="PROKAR_LIPOPROTEIN"/>
    <property type="match status" value="1"/>
</dbReference>
<evidence type="ECO:0000259" key="2">
    <source>
        <dbReference type="Pfam" id="PF01476"/>
    </source>
</evidence>
<comment type="caution">
    <text evidence="3">The sequence shown here is derived from an EMBL/GenBank/DDBJ whole genome shotgun (WGS) entry which is preliminary data.</text>
</comment>
<protein>
    <submittedName>
        <fullName evidence="3">LysM domain-containing protein</fullName>
    </submittedName>
</protein>
<dbReference type="InterPro" id="IPR018392">
    <property type="entry name" value="LysM"/>
</dbReference>
<organism evidence="3 4">
    <name type="scientific">Sphingobium algorifonticola</name>
    <dbReference type="NCBI Taxonomy" id="2008318"/>
    <lineage>
        <taxon>Bacteria</taxon>
        <taxon>Pseudomonadati</taxon>
        <taxon>Pseudomonadota</taxon>
        <taxon>Alphaproteobacteria</taxon>
        <taxon>Sphingomonadales</taxon>
        <taxon>Sphingomonadaceae</taxon>
        <taxon>Sphingobium</taxon>
    </lineage>
</organism>
<feature type="domain" description="LysM" evidence="2">
    <location>
        <begin position="104"/>
        <end position="150"/>
    </location>
</feature>
<dbReference type="OrthoDB" id="7473956at2"/>
<accession>A0A437JAB2</accession>
<evidence type="ECO:0000256" key="1">
    <source>
        <dbReference type="SAM" id="MobiDB-lite"/>
    </source>
</evidence>
<dbReference type="InterPro" id="IPR036779">
    <property type="entry name" value="LysM_dom_sf"/>
</dbReference>
<dbReference type="EMBL" id="RZUL01000002">
    <property type="protein sequence ID" value="RVT42242.1"/>
    <property type="molecule type" value="Genomic_DNA"/>
</dbReference>
<dbReference type="InterPro" id="IPR011990">
    <property type="entry name" value="TPR-like_helical_dom_sf"/>
</dbReference>
<dbReference type="Pfam" id="PF01476">
    <property type="entry name" value="LysM"/>
    <property type="match status" value="1"/>
</dbReference>
<dbReference type="AlphaFoldDB" id="A0A437JAB2"/>
<sequence length="245" mass="25580">MTGYRASGVSGRSLTAAILAIAALSGCAQKPGGRPSAPATIQPVSNAQQLEDVVSLLENGNEAAARKALKAMVKREPGDIGAAVLLDSMTADPVASLGARSFDYRTQPGDSFPDLAKRFLGNRLKFYALARYNGIAVPASVKSGTVIRIPGEAPRPVIVPVPKPAPTPPKPAPKAVPAPAPKPSVVNPAQAARLRGQGLALLNQGQVSRAVVILRQAAAMDPGNALIKRDLERAQRIRQTVKDRK</sequence>
<feature type="compositionally biased region" description="Pro residues" evidence="1">
    <location>
        <begin position="161"/>
        <end position="182"/>
    </location>
</feature>
<evidence type="ECO:0000313" key="4">
    <source>
        <dbReference type="Proteomes" id="UP000282977"/>
    </source>
</evidence>
<dbReference type="Proteomes" id="UP000282977">
    <property type="component" value="Unassembled WGS sequence"/>
</dbReference>
<dbReference type="Gene3D" id="3.10.350.10">
    <property type="entry name" value="LysM domain"/>
    <property type="match status" value="1"/>
</dbReference>
<evidence type="ECO:0000313" key="3">
    <source>
        <dbReference type="EMBL" id="RVT42242.1"/>
    </source>
</evidence>
<gene>
    <name evidence="3" type="ORF">ENE74_08535</name>
</gene>
<reference evidence="3 4" key="1">
    <citation type="submission" date="2019-01" db="EMBL/GenBank/DDBJ databases">
        <authorList>
            <person name="Chen W.-M."/>
        </authorList>
    </citation>
    <scope>NUCLEOTIDE SEQUENCE [LARGE SCALE GENOMIC DNA]</scope>
    <source>
        <strain evidence="3 4">TLA-22</strain>
    </source>
</reference>
<feature type="region of interest" description="Disordered" evidence="1">
    <location>
        <begin position="161"/>
        <end position="184"/>
    </location>
</feature>
<dbReference type="RefSeq" id="WP_127690416.1">
    <property type="nucleotide sequence ID" value="NZ_RZUL01000002.1"/>
</dbReference>
<proteinExistence type="predicted"/>
<keyword evidence="4" id="KW-1185">Reference proteome</keyword>
<dbReference type="SUPFAM" id="SSF48452">
    <property type="entry name" value="TPR-like"/>
    <property type="match status" value="1"/>
</dbReference>
<name>A0A437JAB2_9SPHN</name>